<feature type="signal peptide" evidence="2">
    <location>
        <begin position="1"/>
        <end position="20"/>
    </location>
</feature>
<name>A0A9P6KMA1_9PLEO</name>
<comment type="caution">
    <text evidence="3">The sequence shown here is derived from an EMBL/GenBank/DDBJ whole genome shotgun (WGS) entry which is preliminary data.</text>
</comment>
<proteinExistence type="predicted"/>
<protein>
    <recommendedName>
        <fullName evidence="5">Apple domain-containing protein</fullName>
    </recommendedName>
</protein>
<organism evidence="3 4">
    <name type="scientific">Paraphaeosphaeria minitans</name>
    <dbReference type="NCBI Taxonomy" id="565426"/>
    <lineage>
        <taxon>Eukaryota</taxon>
        <taxon>Fungi</taxon>
        <taxon>Dikarya</taxon>
        <taxon>Ascomycota</taxon>
        <taxon>Pezizomycotina</taxon>
        <taxon>Dothideomycetes</taxon>
        <taxon>Pleosporomycetidae</taxon>
        <taxon>Pleosporales</taxon>
        <taxon>Massarineae</taxon>
        <taxon>Didymosphaeriaceae</taxon>
        <taxon>Paraphaeosphaeria</taxon>
    </lineage>
</organism>
<gene>
    <name evidence="3" type="ORF">PMIN01_10754</name>
</gene>
<dbReference type="EMBL" id="WJXW01000012">
    <property type="protein sequence ID" value="KAF9731737.1"/>
    <property type="molecule type" value="Genomic_DNA"/>
</dbReference>
<dbReference type="Proteomes" id="UP000756921">
    <property type="component" value="Unassembled WGS sequence"/>
</dbReference>
<evidence type="ECO:0000313" key="4">
    <source>
        <dbReference type="Proteomes" id="UP000756921"/>
    </source>
</evidence>
<keyword evidence="4" id="KW-1185">Reference proteome</keyword>
<evidence type="ECO:0000256" key="2">
    <source>
        <dbReference type="SAM" id="SignalP"/>
    </source>
</evidence>
<evidence type="ECO:0000313" key="3">
    <source>
        <dbReference type="EMBL" id="KAF9731737.1"/>
    </source>
</evidence>
<evidence type="ECO:0008006" key="5">
    <source>
        <dbReference type="Google" id="ProtNLM"/>
    </source>
</evidence>
<sequence>MKTTTIWASLALAHAPAVLSQGLRQATGGPAPALTSTTTAPAATSTCTANLLTTLCDYPSPEPGTAVASSGKANCWEYCNAHPPCDFVIFAAGNPYTGTGSCWLYPGEPFDESKGTTGCDYLSVFDKPTCADDAATPTTTSGACAATVSPSAVAQVCGYPEPDDACWSTCAASSGAVDCLSQCAEDDCAFAIFYTGAGGGSQYGAGTCWKYPNGTFDAGKAGTCEGRTEQYVYENKCAKKAVSSSSSSSAASAALTSGGGSAKEAGMPSGDDTKAEEAKQAKGSAGEGSGAAGRRFSGALAAGVAGAMWWGL</sequence>
<feature type="region of interest" description="Disordered" evidence="1">
    <location>
        <begin position="255"/>
        <end position="291"/>
    </location>
</feature>
<feature type="compositionally biased region" description="Basic and acidic residues" evidence="1">
    <location>
        <begin position="271"/>
        <end position="280"/>
    </location>
</feature>
<feature type="chain" id="PRO_5040347406" description="Apple domain-containing protein" evidence="2">
    <location>
        <begin position="21"/>
        <end position="312"/>
    </location>
</feature>
<accession>A0A9P6KMA1</accession>
<evidence type="ECO:0000256" key="1">
    <source>
        <dbReference type="SAM" id="MobiDB-lite"/>
    </source>
</evidence>
<dbReference type="AlphaFoldDB" id="A0A9P6KMA1"/>
<keyword evidence="2" id="KW-0732">Signal</keyword>
<dbReference type="OrthoDB" id="3440282at2759"/>
<reference evidence="3" key="1">
    <citation type="journal article" date="2020" name="Mol. Plant Microbe Interact.">
        <title>Genome Sequence of the Biocontrol Agent Coniothyrium minitans strain Conio (IMI 134523).</title>
        <authorList>
            <person name="Patel D."/>
            <person name="Shittu T.A."/>
            <person name="Baroncelli R."/>
            <person name="Muthumeenakshi S."/>
            <person name="Osborne T.H."/>
            <person name="Janganan T.K."/>
            <person name="Sreenivasaprasad S."/>
        </authorList>
    </citation>
    <scope>NUCLEOTIDE SEQUENCE</scope>
    <source>
        <strain evidence="3">Conio</strain>
    </source>
</reference>